<dbReference type="RefSeq" id="WP_184498690.1">
    <property type="nucleotide sequence ID" value="NZ_JACIJO010000007.1"/>
</dbReference>
<organism evidence="1 2">
    <name type="scientific">Algoriphagus iocasae</name>
    <dbReference type="NCBI Taxonomy" id="1836499"/>
    <lineage>
        <taxon>Bacteria</taxon>
        <taxon>Pseudomonadati</taxon>
        <taxon>Bacteroidota</taxon>
        <taxon>Cytophagia</taxon>
        <taxon>Cytophagales</taxon>
        <taxon>Cyclobacteriaceae</taxon>
        <taxon>Algoriphagus</taxon>
    </lineage>
</organism>
<sequence>MNHLTLKIYPIQFLLFLCMLLNSSLSAQEMSISKIQTLSELGAAQGVSKINDQIYIYGDREVGMMRSYSYNDTLVYSGEEFLFTVDGKDVINHPTGIAYAKGHPTFIGNSIRLNPEGTQWKAVIYAIDWDGFLKTKTLDGNLLATIDDDACIQGTRPEFIHYQNRMLVATADYGPAKNEVRLYDPSKLLNSKRTSEQGVLIGKFTCSPWVQNLHWIADQGVLVLIQNQIEGRLWRLTFLDLEASLKTGKEVVLKQIDFDRKDELEGFCLLNPELGIAVSSSRTQNAALIKIH</sequence>
<dbReference type="AlphaFoldDB" id="A0A841ML57"/>
<reference evidence="1 2" key="1">
    <citation type="submission" date="2020-08" db="EMBL/GenBank/DDBJ databases">
        <title>Genomic Encyclopedia of Type Strains, Phase IV (KMG-IV): sequencing the most valuable type-strain genomes for metagenomic binning, comparative biology and taxonomic classification.</title>
        <authorList>
            <person name="Goeker M."/>
        </authorList>
    </citation>
    <scope>NUCLEOTIDE SEQUENCE [LARGE SCALE GENOMIC DNA]</scope>
    <source>
        <strain evidence="1 2">DSM 102044</strain>
    </source>
</reference>
<protein>
    <recommendedName>
        <fullName evidence="3">Glutamine cyclotransferase</fullName>
    </recommendedName>
</protein>
<evidence type="ECO:0000313" key="2">
    <source>
        <dbReference type="Proteomes" id="UP000588604"/>
    </source>
</evidence>
<name>A0A841ML57_9BACT</name>
<proteinExistence type="predicted"/>
<accession>A0A841ML57</accession>
<dbReference type="Proteomes" id="UP000588604">
    <property type="component" value="Unassembled WGS sequence"/>
</dbReference>
<evidence type="ECO:0008006" key="3">
    <source>
        <dbReference type="Google" id="ProtNLM"/>
    </source>
</evidence>
<evidence type="ECO:0000313" key="1">
    <source>
        <dbReference type="EMBL" id="MBB6329012.1"/>
    </source>
</evidence>
<gene>
    <name evidence="1" type="ORF">FHS59_004676</name>
</gene>
<dbReference type="EMBL" id="JACIJO010000007">
    <property type="protein sequence ID" value="MBB6329012.1"/>
    <property type="molecule type" value="Genomic_DNA"/>
</dbReference>
<comment type="caution">
    <text evidence="1">The sequence shown here is derived from an EMBL/GenBank/DDBJ whole genome shotgun (WGS) entry which is preliminary data.</text>
</comment>
<keyword evidence="2" id="KW-1185">Reference proteome</keyword>